<keyword evidence="7 13" id="KW-0812">Transmembrane</keyword>
<dbReference type="InterPro" id="IPR001425">
    <property type="entry name" value="Arc/bac/fun_rhodopsins"/>
</dbReference>
<evidence type="ECO:0000256" key="4">
    <source>
        <dbReference type="ARBA" id="ARBA00012438"/>
    </source>
</evidence>
<dbReference type="InterPro" id="IPR029787">
    <property type="entry name" value="Nucleotide_cyclase"/>
</dbReference>
<dbReference type="SMART" id="SM00387">
    <property type="entry name" value="HATPase_c"/>
    <property type="match status" value="1"/>
</dbReference>
<evidence type="ECO:0000256" key="7">
    <source>
        <dbReference type="ARBA" id="ARBA00022692"/>
    </source>
</evidence>
<reference evidence="16" key="1">
    <citation type="submission" date="2021-01" db="EMBL/GenBank/DDBJ databases">
        <authorList>
            <person name="Corre E."/>
            <person name="Pelletier E."/>
            <person name="Niang G."/>
            <person name="Scheremetjew M."/>
            <person name="Finn R."/>
            <person name="Kale V."/>
            <person name="Holt S."/>
            <person name="Cochrane G."/>
            <person name="Meng A."/>
            <person name="Brown T."/>
            <person name="Cohen L."/>
        </authorList>
    </citation>
    <scope>NUCLEOTIDE SEQUENCE</scope>
    <source>
        <strain evidence="16">CCMP1320</strain>
    </source>
</reference>
<comment type="similarity">
    <text evidence="3">Belongs to the archaeal/bacterial/fungal opsin family.</text>
</comment>
<feature type="region of interest" description="Disordered" evidence="12">
    <location>
        <begin position="662"/>
        <end position="697"/>
    </location>
</feature>
<dbReference type="InterPro" id="IPR001789">
    <property type="entry name" value="Sig_transdc_resp-reg_receiver"/>
</dbReference>
<feature type="compositionally biased region" description="Basic and acidic residues" evidence="12">
    <location>
        <begin position="1003"/>
        <end position="1017"/>
    </location>
</feature>
<feature type="transmembrane region" description="Helical" evidence="13">
    <location>
        <begin position="228"/>
        <end position="245"/>
    </location>
</feature>
<feature type="compositionally biased region" description="Polar residues" evidence="12">
    <location>
        <begin position="1034"/>
        <end position="1047"/>
    </location>
</feature>
<dbReference type="Gene3D" id="3.40.50.2300">
    <property type="match status" value="2"/>
</dbReference>
<dbReference type="Pfam" id="PF02518">
    <property type="entry name" value="HATPase_c"/>
    <property type="match status" value="1"/>
</dbReference>
<dbReference type="SMART" id="SM00388">
    <property type="entry name" value="HisKA"/>
    <property type="match status" value="1"/>
</dbReference>
<dbReference type="SUPFAM" id="SSF81321">
    <property type="entry name" value="Family A G protein-coupled receptor-like"/>
    <property type="match status" value="1"/>
</dbReference>
<keyword evidence="9 13" id="KW-1133">Transmembrane helix</keyword>
<evidence type="ECO:0000256" key="3">
    <source>
        <dbReference type="ARBA" id="ARBA00008130"/>
    </source>
</evidence>
<accession>A0A7S3VJD5</accession>
<dbReference type="CDD" id="cd00082">
    <property type="entry name" value="HisKA"/>
    <property type="match status" value="1"/>
</dbReference>
<dbReference type="SUPFAM" id="SSF55073">
    <property type="entry name" value="Nucleotide cyclase"/>
    <property type="match status" value="1"/>
</dbReference>
<dbReference type="PANTHER" id="PTHR43047:SF71">
    <property type="entry name" value="HISTIDINE KINASE CONTAINING CHEY-HOMOLOGOUS RECEIVER DOMAIN-RELATED"/>
    <property type="match status" value="1"/>
</dbReference>
<evidence type="ECO:0000256" key="11">
    <source>
        <dbReference type="PROSITE-ProRule" id="PRU00169"/>
    </source>
</evidence>
<keyword evidence="6" id="KW-0808">Transferase</keyword>
<dbReference type="PROSITE" id="PS50109">
    <property type="entry name" value="HIS_KIN"/>
    <property type="match status" value="1"/>
</dbReference>
<dbReference type="InterPro" id="IPR036890">
    <property type="entry name" value="HATPase_C_sf"/>
</dbReference>
<feature type="transmembrane region" description="Helical" evidence="13">
    <location>
        <begin position="111"/>
        <end position="128"/>
    </location>
</feature>
<comment type="subcellular location">
    <subcellularLocation>
        <location evidence="2">Membrane</location>
        <topology evidence="2">Multi-pass membrane protein</topology>
    </subcellularLocation>
</comment>
<feature type="region of interest" description="Disordered" evidence="12">
    <location>
        <begin position="1513"/>
        <end position="1534"/>
    </location>
</feature>
<dbReference type="InterPro" id="IPR003594">
    <property type="entry name" value="HATPase_dom"/>
</dbReference>
<dbReference type="EC" id="2.7.13.3" evidence="4"/>
<keyword evidence="8" id="KW-0418">Kinase</keyword>
<evidence type="ECO:0000313" key="16">
    <source>
        <dbReference type="EMBL" id="CAE0489396.1"/>
    </source>
</evidence>
<dbReference type="GO" id="GO:0009927">
    <property type="term" value="F:histidine phosphotransfer kinase activity"/>
    <property type="evidence" value="ECO:0007669"/>
    <property type="project" value="TreeGrafter"/>
</dbReference>
<evidence type="ECO:0000259" key="15">
    <source>
        <dbReference type="PROSITE" id="PS50110"/>
    </source>
</evidence>
<dbReference type="Gene3D" id="3.30.565.10">
    <property type="entry name" value="Histidine kinase-like ATPase, C-terminal domain"/>
    <property type="match status" value="1"/>
</dbReference>
<dbReference type="PROSITE" id="PS50110">
    <property type="entry name" value="RESPONSE_REGULATORY"/>
    <property type="match status" value="2"/>
</dbReference>
<dbReference type="CDD" id="cd16922">
    <property type="entry name" value="HATPase_EvgS-ArcB-TorS-like"/>
    <property type="match status" value="1"/>
</dbReference>
<dbReference type="EMBL" id="HBIP01008231">
    <property type="protein sequence ID" value="CAE0489396.1"/>
    <property type="molecule type" value="Transcribed_RNA"/>
</dbReference>
<dbReference type="PRINTS" id="PR00344">
    <property type="entry name" value="BCTRLSENSOR"/>
</dbReference>
<evidence type="ECO:0000256" key="12">
    <source>
        <dbReference type="SAM" id="MobiDB-lite"/>
    </source>
</evidence>
<dbReference type="CDD" id="cd17574">
    <property type="entry name" value="REC_OmpR"/>
    <property type="match status" value="2"/>
</dbReference>
<dbReference type="PANTHER" id="PTHR43047">
    <property type="entry name" value="TWO-COMPONENT HISTIDINE PROTEIN KINASE"/>
    <property type="match status" value="1"/>
</dbReference>
<dbReference type="GO" id="GO:0005886">
    <property type="term" value="C:plasma membrane"/>
    <property type="evidence" value="ECO:0007669"/>
    <property type="project" value="TreeGrafter"/>
</dbReference>
<feature type="region of interest" description="Disordered" evidence="12">
    <location>
        <begin position="1680"/>
        <end position="1712"/>
    </location>
</feature>
<feature type="domain" description="Histidine kinase" evidence="14">
    <location>
        <begin position="359"/>
        <end position="578"/>
    </location>
</feature>
<evidence type="ECO:0000256" key="10">
    <source>
        <dbReference type="ARBA" id="ARBA00023136"/>
    </source>
</evidence>
<feature type="domain" description="Response regulatory" evidence="15">
    <location>
        <begin position="714"/>
        <end position="832"/>
    </location>
</feature>
<name>A0A7S3VJD5_DUNTE</name>
<dbReference type="Pfam" id="PF00512">
    <property type="entry name" value="HisKA"/>
    <property type="match status" value="1"/>
</dbReference>
<evidence type="ECO:0000256" key="9">
    <source>
        <dbReference type="ARBA" id="ARBA00022989"/>
    </source>
</evidence>
<keyword evidence="5 11" id="KW-0597">Phosphoprotein</keyword>
<feature type="compositionally biased region" description="Polar residues" evidence="12">
    <location>
        <begin position="1525"/>
        <end position="1534"/>
    </location>
</feature>
<dbReference type="Pfam" id="PF01036">
    <property type="entry name" value="Bac_rhodopsin"/>
    <property type="match status" value="1"/>
</dbReference>
<feature type="region of interest" description="Disordered" evidence="12">
    <location>
        <begin position="1"/>
        <end position="22"/>
    </location>
</feature>
<feature type="compositionally biased region" description="Polar residues" evidence="12">
    <location>
        <begin position="685"/>
        <end position="696"/>
    </location>
</feature>
<feature type="compositionally biased region" description="Low complexity" evidence="12">
    <location>
        <begin position="1781"/>
        <end position="1820"/>
    </location>
</feature>
<gene>
    <name evidence="16" type="ORF">DTER00134_LOCUS4467</name>
</gene>
<dbReference type="Pfam" id="PF00072">
    <property type="entry name" value="Response_reg"/>
    <property type="match status" value="2"/>
</dbReference>
<comment type="catalytic activity">
    <reaction evidence="1">
        <text>ATP + protein L-histidine = ADP + protein N-phospho-L-histidine.</text>
        <dbReference type="EC" id="2.7.13.3"/>
    </reaction>
</comment>
<evidence type="ECO:0000256" key="2">
    <source>
        <dbReference type="ARBA" id="ARBA00004141"/>
    </source>
</evidence>
<feature type="compositionally biased region" description="Polar residues" evidence="12">
    <location>
        <begin position="1477"/>
        <end position="1488"/>
    </location>
</feature>
<feature type="compositionally biased region" description="Low complexity" evidence="12">
    <location>
        <begin position="593"/>
        <end position="605"/>
    </location>
</feature>
<dbReference type="FunFam" id="3.30.565.10:FF:000010">
    <property type="entry name" value="Sensor histidine kinase RcsC"/>
    <property type="match status" value="1"/>
</dbReference>
<feature type="region of interest" description="Disordered" evidence="12">
    <location>
        <begin position="833"/>
        <end position="857"/>
    </location>
</feature>
<feature type="modified residue" description="4-aspartylphosphate" evidence="11">
    <location>
        <position position="765"/>
    </location>
</feature>
<feature type="region of interest" description="Disordered" evidence="12">
    <location>
        <begin position="588"/>
        <end position="622"/>
    </location>
</feature>
<protein>
    <recommendedName>
        <fullName evidence="4">histidine kinase</fullName>
        <ecNumber evidence="4">2.7.13.3</ecNumber>
    </recommendedName>
</protein>
<dbReference type="Gene3D" id="1.20.1070.10">
    <property type="entry name" value="Rhodopsin 7-helix transmembrane proteins"/>
    <property type="match status" value="1"/>
</dbReference>
<dbReference type="SUPFAM" id="SSF52172">
    <property type="entry name" value="CheY-like"/>
    <property type="match status" value="2"/>
</dbReference>
<evidence type="ECO:0000256" key="13">
    <source>
        <dbReference type="SAM" id="Phobius"/>
    </source>
</evidence>
<evidence type="ECO:0000256" key="1">
    <source>
        <dbReference type="ARBA" id="ARBA00000085"/>
    </source>
</evidence>
<keyword evidence="10 13" id="KW-0472">Membrane</keyword>
<proteinExistence type="inferred from homology"/>
<dbReference type="InterPro" id="IPR005467">
    <property type="entry name" value="His_kinase_dom"/>
</dbReference>
<dbReference type="SUPFAM" id="SSF47384">
    <property type="entry name" value="Homodimeric domain of signal transducing histidine kinase"/>
    <property type="match status" value="1"/>
</dbReference>
<feature type="region of interest" description="Disordered" evidence="12">
    <location>
        <begin position="1737"/>
        <end position="1843"/>
    </location>
</feature>
<dbReference type="SUPFAM" id="SSF55874">
    <property type="entry name" value="ATPase domain of HSP90 chaperone/DNA topoisomerase II/histidine kinase"/>
    <property type="match status" value="1"/>
</dbReference>
<dbReference type="GO" id="GO:0000155">
    <property type="term" value="F:phosphorelay sensor kinase activity"/>
    <property type="evidence" value="ECO:0007669"/>
    <property type="project" value="InterPro"/>
</dbReference>
<organism evidence="16">
    <name type="scientific">Dunaliella tertiolecta</name>
    <name type="common">Green alga</name>
    <dbReference type="NCBI Taxonomy" id="3047"/>
    <lineage>
        <taxon>Eukaryota</taxon>
        <taxon>Viridiplantae</taxon>
        <taxon>Chlorophyta</taxon>
        <taxon>core chlorophytes</taxon>
        <taxon>Chlorophyceae</taxon>
        <taxon>CS clade</taxon>
        <taxon>Chlamydomonadales</taxon>
        <taxon>Dunaliellaceae</taxon>
        <taxon>Dunaliella</taxon>
    </lineage>
</organism>
<dbReference type="Gene3D" id="1.10.287.130">
    <property type="match status" value="1"/>
</dbReference>
<feature type="transmembrane region" description="Helical" evidence="13">
    <location>
        <begin position="140"/>
        <end position="164"/>
    </location>
</feature>
<dbReference type="SMART" id="SM01021">
    <property type="entry name" value="Bac_rhodopsin"/>
    <property type="match status" value="1"/>
</dbReference>
<feature type="compositionally biased region" description="Low complexity" evidence="12">
    <location>
        <begin position="845"/>
        <end position="857"/>
    </location>
</feature>
<evidence type="ECO:0000256" key="8">
    <source>
        <dbReference type="ARBA" id="ARBA00022777"/>
    </source>
</evidence>
<feature type="region of interest" description="Disordered" evidence="12">
    <location>
        <begin position="992"/>
        <end position="1144"/>
    </location>
</feature>
<sequence length="1843" mass="194673">MVSSRGGGDDQSSSSSGSRQRQQAAGYNPALMDLQLPFLSPGVGPVQAIIPDKDLSIMEKLREEGSGALTWWMTGVTTYLLLYACGRALLHDQSALEGLRKEVPTYIYDRSTFIFLTSFALDVLNMIFERHTTKMDFVLYPAFIKGMASATNMLARFGTPIIAFSTTGRYVMVQRYVCWMHTTPTILLIIRLISTSLSVREATYAILWDELMVVSGAAALLTTGWQQVFLSILTHVAFVPVIPYFCKGFYQAATSLKSGSAQGMMWGILAVNMVTWTLFAVTWNLALCNLISVQTEETLYLVCDFTAKVMFSSTLMLSSFKGMEARRETAMRNIEDSSKQKLIEELKRLLEQKERFMSSVSHELRTPLNGIIGISEGMLSGCCGIMPEQVRHQICIIRTSGARLLALINDVMDAAALRQNKLVLKQEVVVLRHVVEDVLDLTRSLINTSDVELRNTVSPRITVLGDTGRIIQILNNLLGNAAKFTKRGMIKVSARTFDAGKRVAVMVEDTGMGIAKGKLAAIFLPFEQVDMSISRKYGGFGLGLNIVQDLVKAHGGEIWAESVEGKGSTFTFTMVSAQGKMVHSLYGAPGKATQSQSSGTTSQGGDSAFEMHRSDAKKAHKSAGEIVRVRGLLKAASSEPTGSATPSTDADSVIDTHTQHRLAHSTGVPGGSNSGDSVLDESWNPEGSLSPANSGSLAPKRARVFHHQYCGRYQVMSVDDDQINQNVVCSIFNSSGFEVLPFSGGAEALHHLATCMVLPDLVLLDCMMPVMDGFEVLRRLRAMSQSMHLPVIMVSARAEEENIVMGLSSGADDYVTKPFRRAELLARARCHLGSSDTSSDRGLTSFPSSKTSSLQSSSSCGKLSVRRITAEPVVLCVDDDEVSQLLVQQLVEPENWRLIAIKTRQDAVEYISHNRKQLPDLILLDASLPDGSGFDLCRQIRERYSRSKVPIIIVSAYHNEESIVEGLNAGANDYVSKPFRRQELLARMRMHLRHSGPGGRGSVAEKERIESEGKAEAAETSTKRPHIGDKEAQNLPNMGSPAQSQVPVPQDAHVTGGDALPSSLGAGAPSGLDVDPHKQSSDQSTMELPHQSITNALSGPSLSAQTSGSPSPQAITPAHAASAPTPNGLQQQQQQQAMGEQPLATSSIPQASYLAQPAPDGALNFGLQPQQNGGWYNDVGCSSGLDPGVQGTWACAGVLLASVPRWEEFSRSVPERELGAVMQTLATAFGQMAESVGLVMLEATGRTFSAATLHQHTHVQLHPLGSVALLQLAQGLMDAAAEVHLPPAYQPLPLQLILHCGPVSVAAGAASGEALRVAQDLLASAPPLNIVASTSLVARLTAAGMSHPLHALPTNAEEVLWVVEVHAAASQVALTYQVNGSQAGSLDGMQHSSYSYPASASVASKTACSHNNNMLPSTLSSDSSAISGQTGIATASIGSSIPISAAPPIPGNMLYDAQSNSIILQPPAAPLYAGQPAPSNGSIHTNGSLHPGQSPESSSTMLAMPPSIQMVSSHMAGPAGVSGSGPFQSMGSGRSLQDGIMQPRAMYPNHSAPQPSFVQSPMPFVRHARASLGAMPVNMGAAGAVPMPHPFRKSLDMQHGSPAAGPMPGLGSLPLAGGHLYHPPPHPFRGSIDIQRGMGGGSSMGSVPAVSLAADLPGAMAQGTPPRVSPNPATVFSGNGNLAGGGGGMPPQSFRRSFDAGQAPLNPGSGLSAEQQLMLLRGELTLMRQQMDHLNAGEGRSAADTGSMGGLTPSGSRAQLALSPLGMDPPTTPTAGGGGQQHAATASASPPSGVGAAAAHAPSAMAVASSSPSAASVSSSGRKEKGSVSRFFSKISHANKSKK</sequence>
<dbReference type="InterPro" id="IPR011006">
    <property type="entry name" value="CheY-like_superfamily"/>
</dbReference>
<feature type="modified residue" description="4-aspartylphosphate" evidence="11">
    <location>
        <position position="925"/>
    </location>
</feature>
<dbReference type="InterPro" id="IPR004358">
    <property type="entry name" value="Sig_transdc_His_kin-like_C"/>
</dbReference>
<dbReference type="InterPro" id="IPR036097">
    <property type="entry name" value="HisK_dim/P_sf"/>
</dbReference>
<evidence type="ECO:0000259" key="14">
    <source>
        <dbReference type="PROSITE" id="PS50109"/>
    </source>
</evidence>
<feature type="region of interest" description="Disordered" evidence="12">
    <location>
        <begin position="1473"/>
        <end position="1500"/>
    </location>
</feature>
<feature type="transmembrane region" description="Helical" evidence="13">
    <location>
        <begin position="69"/>
        <end position="90"/>
    </location>
</feature>
<dbReference type="SMART" id="SM00448">
    <property type="entry name" value="REC"/>
    <property type="match status" value="2"/>
</dbReference>
<evidence type="ECO:0000256" key="5">
    <source>
        <dbReference type="ARBA" id="ARBA00022553"/>
    </source>
</evidence>
<evidence type="ECO:0000256" key="6">
    <source>
        <dbReference type="ARBA" id="ARBA00022679"/>
    </source>
</evidence>
<feature type="transmembrane region" description="Helical" evidence="13">
    <location>
        <begin position="265"/>
        <end position="287"/>
    </location>
</feature>
<dbReference type="InterPro" id="IPR003661">
    <property type="entry name" value="HisK_dim/P_dom"/>
</dbReference>
<feature type="domain" description="Response regulatory" evidence="15">
    <location>
        <begin position="873"/>
        <end position="992"/>
    </location>
</feature>
<feature type="compositionally biased region" description="Polar residues" evidence="12">
    <location>
        <begin position="1081"/>
        <end position="1114"/>
    </location>
</feature>